<feature type="compositionally biased region" description="Basic and acidic residues" evidence="6">
    <location>
        <begin position="554"/>
        <end position="565"/>
    </location>
</feature>
<feature type="region of interest" description="Disordered" evidence="6">
    <location>
        <begin position="552"/>
        <end position="601"/>
    </location>
</feature>
<name>A0A0F4YX05_RASE3</name>
<reference evidence="8 9" key="1">
    <citation type="submission" date="2015-04" db="EMBL/GenBank/DDBJ databases">
        <authorList>
            <person name="Heijne W.H."/>
            <person name="Fedorova N.D."/>
            <person name="Nierman W.C."/>
            <person name="Vollebregt A.W."/>
            <person name="Zhao Z."/>
            <person name="Wu L."/>
            <person name="Kumar M."/>
            <person name="Stam H."/>
            <person name="van den Berg M.A."/>
            <person name="Pel H.J."/>
        </authorList>
    </citation>
    <scope>NUCLEOTIDE SEQUENCE [LARGE SCALE GENOMIC DNA]</scope>
    <source>
        <strain evidence="8 9">CBS 393.64</strain>
    </source>
</reference>
<dbReference type="Gene3D" id="3.30.160.60">
    <property type="entry name" value="Classic Zinc Finger"/>
    <property type="match status" value="2"/>
</dbReference>
<evidence type="ECO:0000256" key="1">
    <source>
        <dbReference type="ARBA" id="ARBA00022723"/>
    </source>
</evidence>
<dbReference type="AlphaFoldDB" id="A0A0F4YX05"/>
<dbReference type="PANTHER" id="PTHR24403">
    <property type="entry name" value="ZINC FINGER PROTEIN"/>
    <property type="match status" value="1"/>
</dbReference>
<dbReference type="InterPro" id="IPR050688">
    <property type="entry name" value="Zinc_finger/UBP_domain"/>
</dbReference>
<feature type="region of interest" description="Disordered" evidence="6">
    <location>
        <begin position="453"/>
        <end position="534"/>
    </location>
</feature>
<dbReference type="InterPro" id="IPR013087">
    <property type="entry name" value="Znf_C2H2_type"/>
</dbReference>
<comment type="caution">
    <text evidence="8">The sequence shown here is derived from an EMBL/GenBank/DDBJ whole genome shotgun (WGS) entry which is preliminary data.</text>
</comment>
<dbReference type="GO" id="GO:0008270">
    <property type="term" value="F:zinc ion binding"/>
    <property type="evidence" value="ECO:0007669"/>
    <property type="project" value="UniProtKB-KW"/>
</dbReference>
<dbReference type="SMART" id="SM00355">
    <property type="entry name" value="ZnF_C2H2"/>
    <property type="match status" value="4"/>
</dbReference>
<dbReference type="FunFam" id="3.30.160.60:FF:001290">
    <property type="entry name" value="Zinc finger 45-like"/>
    <property type="match status" value="1"/>
</dbReference>
<evidence type="ECO:0000313" key="8">
    <source>
        <dbReference type="EMBL" id="KKA22842.1"/>
    </source>
</evidence>
<organism evidence="8 9">
    <name type="scientific">Rasamsonia emersonii (strain ATCC 16479 / CBS 393.64 / IMI 116815)</name>
    <dbReference type="NCBI Taxonomy" id="1408163"/>
    <lineage>
        <taxon>Eukaryota</taxon>
        <taxon>Fungi</taxon>
        <taxon>Dikarya</taxon>
        <taxon>Ascomycota</taxon>
        <taxon>Pezizomycotina</taxon>
        <taxon>Eurotiomycetes</taxon>
        <taxon>Eurotiomycetidae</taxon>
        <taxon>Eurotiales</taxon>
        <taxon>Trichocomaceae</taxon>
        <taxon>Rasamsonia</taxon>
    </lineage>
</organism>
<dbReference type="STRING" id="1408163.A0A0F4YX05"/>
<keyword evidence="1" id="KW-0479">Metal-binding</keyword>
<evidence type="ECO:0000256" key="4">
    <source>
        <dbReference type="ARBA" id="ARBA00022833"/>
    </source>
</evidence>
<feature type="domain" description="C2H2-type" evidence="7">
    <location>
        <begin position="428"/>
        <end position="455"/>
    </location>
</feature>
<keyword evidence="2" id="KW-0677">Repeat</keyword>
<evidence type="ECO:0000259" key="7">
    <source>
        <dbReference type="PROSITE" id="PS50157"/>
    </source>
</evidence>
<proteinExistence type="predicted"/>
<dbReference type="SUPFAM" id="SSF57667">
    <property type="entry name" value="beta-beta-alpha zinc fingers"/>
    <property type="match status" value="1"/>
</dbReference>
<dbReference type="GO" id="GO:0010468">
    <property type="term" value="P:regulation of gene expression"/>
    <property type="evidence" value="ECO:0007669"/>
    <property type="project" value="TreeGrafter"/>
</dbReference>
<gene>
    <name evidence="8" type="ORF">T310_3137</name>
</gene>
<dbReference type="PROSITE" id="PS50157">
    <property type="entry name" value="ZINC_FINGER_C2H2_2"/>
    <property type="match status" value="2"/>
</dbReference>
<dbReference type="RefSeq" id="XP_013329454.1">
    <property type="nucleotide sequence ID" value="XM_013474000.1"/>
</dbReference>
<keyword evidence="3 5" id="KW-0863">Zinc-finger</keyword>
<dbReference type="InterPro" id="IPR036236">
    <property type="entry name" value="Znf_C2H2_sf"/>
</dbReference>
<feature type="compositionally biased region" description="Polar residues" evidence="6">
    <location>
        <begin position="456"/>
        <end position="479"/>
    </location>
</feature>
<evidence type="ECO:0000256" key="5">
    <source>
        <dbReference type="PROSITE-ProRule" id="PRU00042"/>
    </source>
</evidence>
<evidence type="ECO:0000313" key="9">
    <source>
        <dbReference type="Proteomes" id="UP000053958"/>
    </source>
</evidence>
<dbReference type="EMBL" id="LASV01000122">
    <property type="protein sequence ID" value="KKA22842.1"/>
    <property type="molecule type" value="Genomic_DNA"/>
</dbReference>
<feature type="compositionally biased region" description="Polar residues" evidence="6">
    <location>
        <begin position="514"/>
        <end position="523"/>
    </location>
</feature>
<dbReference type="OrthoDB" id="6133115at2759"/>
<evidence type="ECO:0000256" key="6">
    <source>
        <dbReference type="SAM" id="MobiDB-lite"/>
    </source>
</evidence>
<sequence>MATLRKRARVHEWVNTSVQQCTDITFTVPELGFVESLYRACSSILPEIWKYSIAIMPMDGVSLPMETTVVNLCLWTENFPPGELDTILENSGYLKINIVDNLSRIGRVLIRQLSATFSNLNGEDLRLKDWRRDLEILLEKAKLIMGDEEEISASDTESSEDEQDNHEFYSFKNAQIQLANRLGEANWQRSFRIKNWMQKEEQELLETSHGFNPMSKFDDSGIGTSIATIPKDTATDARLRRPPGLYLHAPGMQSILDNIKSRSLWAEHEFNEHFSEPKWRCFRCKTKLPTRDAFAEHLAREHGVKLSDHQLHAALSEAVEYVITPEFTKHPCPLCLQTDWKSRREYTTHVGRHLEEISLASLPRQENDDWNSDAQRFLESDSSEKGLGHALKETKTTAHWQCSFCQKRFTRGGLLRAHLLTHTGKKPFVCSVCGKKFMHRNDIKRHERLHLDEAKSNSCKSQGTPPLTATSQVSSTNNALGRHFPTEAGRKCIKEEKEEVTENNNKNNQDGKQESPQAFSKPSSTKDDGISQDSSLPAATLAQPIALNNLQQDHPPERADYHGDNEPSLSDGSDSDGNDKEEDDDDNGDSNGNRAADDDSIEEKKTTLQALSFESLLVRMKYCSTEFGGINRVLLGGKTQLSLVVCADVFSLKTSRLNPSHTTRICNYLPMSNATSKRRRTVHVHPT</sequence>
<dbReference type="PANTHER" id="PTHR24403:SF67">
    <property type="entry name" value="FI01116P-RELATED"/>
    <property type="match status" value="1"/>
</dbReference>
<feature type="domain" description="C2H2-type" evidence="7">
    <location>
        <begin position="400"/>
        <end position="427"/>
    </location>
</feature>
<protein>
    <submittedName>
        <fullName evidence="8">Trasncription factor BlrA</fullName>
    </submittedName>
</protein>
<keyword evidence="4" id="KW-0862">Zinc</keyword>
<dbReference type="Proteomes" id="UP000053958">
    <property type="component" value="Unassembled WGS sequence"/>
</dbReference>
<evidence type="ECO:0000256" key="2">
    <source>
        <dbReference type="ARBA" id="ARBA00022737"/>
    </source>
</evidence>
<dbReference type="GO" id="GO:0005634">
    <property type="term" value="C:nucleus"/>
    <property type="evidence" value="ECO:0007669"/>
    <property type="project" value="TreeGrafter"/>
</dbReference>
<dbReference type="Pfam" id="PF00096">
    <property type="entry name" value="zf-C2H2"/>
    <property type="match status" value="2"/>
</dbReference>
<feature type="compositionally biased region" description="Basic and acidic residues" evidence="6">
    <location>
        <begin position="484"/>
        <end position="497"/>
    </location>
</feature>
<evidence type="ECO:0000256" key="3">
    <source>
        <dbReference type="ARBA" id="ARBA00022771"/>
    </source>
</evidence>
<keyword evidence="9" id="KW-1185">Reference proteome</keyword>
<feature type="compositionally biased region" description="Acidic residues" evidence="6">
    <location>
        <begin position="573"/>
        <end position="588"/>
    </location>
</feature>
<accession>A0A0F4YX05</accession>
<dbReference type="PROSITE" id="PS00028">
    <property type="entry name" value="ZINC_FINGER_C2H2_1"/>
    <property type="match status" value="2"/>
</dbReference>
<dbReference type="GeneID" id="25315487"/>